<reference evidence="2" key="2">
    <citation type="submission" date="2015-06" db="UniProtKB">
        <authorList>
            <consortium name="EnsemblMetazoa"/>
        </authorList>
    </citation>
    <scope>IDENTIFICATION</scope>
</reference>
<reference evidence="3" key="1">
    <citation type="submission" date="2013-02" db="EMBL/GenBank/DDBJ databases">
        <authorList>
            <person name="Hughes D."/>
        </authorList>
    </citation>
    <scope>NUCLEOTIDE SEQUENCE</scope>
    <source>
        <strain>Durham</strain>
        <strain evidence="3">NC isolate 2 -- Noor lab</strain>
    </source>
</reference>
<feature type="compositionally biased region" description="Basic and acidic residues" evidence="1">
    <location>
        <begin position="29"/>
        <end position="51"/>
    </location>
</feature>
<sequence>MGEATTKRLQNKLSKSNANKKLNAKKPKMKENNLRRSSRLKDSDKDSKDCEEIPDIEGDDLQENTMEYSEVEEDCEELQNSQELEEHDIYEDSEKFEEDEYIPENMDNSEYDPLNLDITKETQNEISKMG</sequence>
<evidence type="ECO:0000313" key="3">
    <source>
        <dbReference type="Proteomes" id="UP000015102"/>
    </source>
</evidence>
<name>T1GA17_MEGSC</name>
<dbReference type="Proteomes" id="UP000015102">
    <property type="component" value="Unassembled WGS sequence"/>
</dbReference>
<feature type="region of interest" description="Disordered" evidence="1">
    <location>
        <begin position="1"/>
        <end position="68"/>
    </location>
</feature>
<organism evidence="2 3">
    <name type="scientific">Megaselia scalaris</name>
    <name type="common">Humpbacked fly</name>
    <name type="synonym">Phora scalaris</name>
    <dbReference type="NCBI Taxonomy" id="36166"/>
    <lineage>
        <taxon>Eukaryota</taxon>
        <taxon>Metazoa</taxon>
        <taxon>Ecdysozoa</taxon>
        <taxon>Arthropoda</taxon>
        <taxon>Hexapoda</taxon>
        <taxon>Insecta</taxon>
        <taxon>Pterygota</taxon>
        <taxon>Neoptera</taxon>
        <taxon>Endopterygota</taxon>
        <taxon>Diptera</taxon>
        <taxon>Brachycera</taxon>
        <taxon>Muscomorpha</taxon>
        <taxon>Platypezoidea</taxon>
        <taxon>Phoridae</taxon>
        <taxon>Megaseliini</taxon>
        <taxon>Megaselia</taxon>
    </lineage>
</organism>
<proteinExistence type="predicted"/>
<dbReference type="HOGENOM" id="CLU_132433_0_0_1"/>
<protein>
    <submittedName>
        <fullName evidence="2">Uncharacterized protein</fullName>
    </submittedName>
</protein>
<dbReference type="EMBL" id="CAQQ02012167">
    <property type="status" value="NOT_ANNOTATED_CDS"/>
    <property type="molecule type" value="Genomic_DNA"/>
</dbReference>
<evidence type="ECO:0000313" key="2">
    <source>
        <dbReference type="EnsemblMetazoa" id="MESCA000060-PA"/>
    </source>
</evidence>
<dbReference type="AlphaFoldDB" id="T1GA17"/>
<accession>T1GA17</accession>
<evidence type="ECO:0000256" key="1">
    <source>
        <dbReference type="SAM" id="MobiDB-lite"/>
    </source>
</evidence>
<feature type="compositionally biased region" description="Acidic residues" evidence="1">
    <location>
        <begin position="52"/>
        <end position="62"/>
    </location>
</feature>
<keyword evidence="3" id="KW-1185">Reference proteome</keyword>
<dbReference type="EnsemblMetazoa" id="MESCA000060-RA">
    <property type="protein sequence ID" value="MESCA000060-PA"/>
    <property type="gene ID" value="MESCA000060"/>
</dbReference>
<feature type="compositionally biased region" description="Low complexity" evidence="1">
    <location>
        <begin position="11"/>
        <end position="21"/>
    </location>
</feature>
<dbReference type="EMBL" id="CAQQ02012166">
    <property type="status" value="NOT_ANNOTATED_CDS"/>
    <property type="molecule type" value="Genomic_DNA"/>
</dbReference>